<protein>
    <submittedName>
        <fullName evidence="1">Uncharacterized protein</fullName>
    </submittedName>
</protein>
<dbReference type="InterPro" id="IPR045028">
    <property type="entry name" value="DinG/Rad3-like"/>
</dbReference>
<reference evidence="1" key="1">
    <citation type="journal article" date="2023" name="Mol. Biol. Evol.">
        <title>Third-Generation Sequencing Reveals the Adaptive Role of the Epigenome in Three Deep-Sea Polychaetes.</title>
        <authorList>
            <person name="Perez M."/>
            <person name="Aroh O."/>
            <person name="Sun Y."/>
            <person name="Lan Y."/>
            <person name="Juniper S.K."/>
            <person name="Young C.R."/>
            <person name="Angers B."/>
            <person name="Qian P.Y."/>
        </authorList>
    </citation>
    <scope>NUCLEOTIDE SEQUENCE</scope>
    <source>
        <strain evidence="1">P08H-3</strain>
    </source>
</reference>
<name>A0AAD9N5G0_9ANNE</name>
<dbReference type="PANTHER" id="PTHR11472:SF41">
    <property type="entry name" value="ATP-DEPENDENT DNA HELICASE DDX11-RELATED"/>
    <property type="match status" value="1"/>
</dbReference>
<organism evidence="1 2">
    <name type="scientific">Paralvinella palmiformis</name>
    <dbReference type="NCBI Taxonomy" id="53620"/>
    <lineage>
        <taxon>Eukaryota</taxon>
        <taxon>Metazoa</taxon>
        <taxon>Spiralia</taxon>
        <taxon>Lophotrochozoa</taxon>
        <taxon>Annelida</taxon>
        <taxon>Polychaeta</taxon>
        <taxon>Sedentaria</taxon>
        <taxon>Canalipalpata</taxon>
        <taxon>Terebellida</taxon>
        <taxon>Terebelliformia</taxon>
        <taxon>Alvinellidae</taxon>
        <taxon>Paralvinella</taxon>
    </lineage>
</organism>
<dbReference type="GO" id="GO:0034085">
    <property type="term" value="P:establishment of sister chromatid cohesion"/>
    <property type="evidence" value="ECO:0007669"/>
    <property type="project" value="TreeGrafter"/>
</dbReference>
<dbReference type="Proteomes" id="UP001208570">
    <property type="component" value="Unassembled WGS sequence"/>
</dbReference>
<dbReference type="PANTHER" id="PTHR11472">
    <property type="entry name" value="DNA REPAIR DEAD HELICASE RAD3/XP-D SUBFAMILY MEMBER"/>
    <property type="match status" value="1"/>
</dbReference>
<dbReference type="GO" id="GO:0003678">
    <property type="term" value="F:DNA helicase activity"/>
    <property type="evidence" value="ECO:0007669"/>
    <property type="project" value="TreeGrafter"/>
</dbReference>
<gene>
    <name evidence="1" type="ORF">LSH36_191g04057</name>
</gene>
<keyword evidence="2" id="KW-1185">Reference proteome</keyword>
<proteinExistence type="predicted"/>
<evidence type="ECO:0000313" key="1">
    <source>
        <dbReference type="EMBL" id="KAK2157465.1"/>
    </source>
</evidence>
<sequence>MIARKLHGFVEKYQPQVRIPDNKGTEKENSSTSFTSPLMQILGLLEALTNANKDGRMVINKQQARAVIVAGGTMEPVSSFKEQLFYAAGVPPERILQYSCGHVIEADQLLPIAVRRGPSGLELDFTYQHRDTANMVGNKAIAEDFIS</sequence>
<dbReference type="EMBL" id="JAODUP010000191">
    <property type="protein sequence ID" value="KAK2157465.1"/>
    <property type="molecule type" value="Genomic_DNA"/>
</dbReference>
<comment type="caution">
    <text evidence="1">The sequence shown here is derived from an EMBL/GenBank/DDBJ whole genome shotgun (WGS) entry which is preliminary data.</text>
</comment>
<accession>A0AAD9N5G0</accession>
<dbReference type="AlphaFoldDB" id="A0AAD9N5G0"/>
<evidence type="ECO:0000313" key="2">
    <source>
        <dbReference type="Proteomes" id="UP001208570"/>
    </source>
</evidence>
<dbReference type="GO" id="GO:0005634">
    <property type="term" value="C:nucleus"/>
    <property type="evidence" value="ECO:0007669"/>
    <property type="project" value="TreeGrafter"/>
</dbReference>